<keyword evidence="2" id="KW-1185">Reference proteome</keyword>
<comment type="caution">
    <text evidence="1">The sequence shown here is derived from an EMBL/GenBank/DDBJ whole genome shotgun (WGS) entry which is preliminary data.</text>
</comment>
<proteinExistence type="predicted"/>
<organism evidence="1 2">
    <name type="scientific">Catharanthus roseus</name>
    <name type="common">Madagascar periwinkle</name>
    <name type="synonym">Vinca rosea</name>
    <dbReference type="NCBI Taxonomy" id="4058"/>
    <lineage>
        <taxon>Eukaryota</taxon>
        <taxon>Viridiplantae</taxon>
        <taxon>Streptophyta</taxon>
        <taxon>Embryophyta</taxon>
        <taxon>Tracheophyta</taxon>
        <taxon>Spermatophyta</taxon>
        <taxon>Magnoliopsida</taxon>
        <taxon>eudicotyledons</taxon>
        <taxon>Gunneridae</taxon>
        <taxon>Pentapetalae</taxon>
        <taxon>asterids</taxon>
        <taxon>lamiids</taxon>
        <taxon>Gentianales</taxon>
        <taxon>Apocynaceae</taxon>
        <taxon>Rauvolfioideae</taxon>
        <taxon>Vinceae</taxon>
        <taxon>Catharanthinae</taxon>
        <taxon>Catharanthus</taxon>
    </lineage>
</organism>
<accession>A0ACC0ARZ9</accession>
<sequence length="365" mass="42641">MKQAFRNRFGLGYHEGQRQGQAKEKFMESSMGERYSSPFAYFEKQLSVSVTGIKPSYHDLELLYDNILFDLLVTNFSSSCASMWSKIHNLLESFIESGYDERISWFSWSLSDVFHAKIKGEFVENCDYESAFLYASIKPLELKFLELYVPYVTLVGNVMVNPFTCDLALDVDHMFSAVLNSFVDILVANFSSSCAYMRIKINIFFGSFVESSYDKRISWFSWSLCDVLHAKVKRKFVENCNYVSSFLYDSMKDFDGFTPSIKLLCFVSDQFEFPHDEQKVLIVDEFLKALLLENNNGFQFYHFHFKEFTWLIFCEKKMNGSFEVLKVHLCDFVKTIFGNGVPELTLKKLDEKYLVYSIAFIDFER</sequence>
<protein>
    <submittedName>
        <fullName evidence="1">Uncharacterized protein</fullName>
    </submittedName>
</protein>
<name>A0ACC0ARZ9_CATRO</name>
<evidence type="ECO:0000313" key="1">
    <source>
        <dbReference type="EMBL" id="KAI5663035.1"/>
    </source>
</evidence>
<evidence type="ECO:0000313" key="2">
    <source>
        <dbReference type="Proteomes" id="UP001060085"/>
    </source>
</evidence>
<gene>
    <name evidence="1" type="ORF">M9H77_22358</name>
</gene>
<dbReference type="Proteomes" id="UP001060085">
    <property type="component" value="Linkage Group LG05"/>
</dbReference>
<dbReference type="EMBL" id="CM044705">
    <property type="protein sequence ID" value="KAI5663035.1"/>
    <property type="molecule type" value="Genomic_DNA"/>
</dbReference>
<reference evidence="2" key="1">
    <citation type="journal article" date="2023" name="Nat. Plants">
        <title>Single-cell RNA sequencing provides a high-resolution roadmap for understanding the multicellular compartmentation of specialized metabolism.</title>
        <authorList>
            <person name="Sun S."/>
            <person name="Shen X."/>
            <person name="Li Y."/>
            <person name="Li Y."/>
            <person name="Wang S."/>
            <person name="Li R."/>
            <person name="Zhang H."/>
            <person name="Shen G."/>
            <person name="Guo B."/>
            <person name="Wei J."/>
            <person name="Xu J."/>
            <person name="St-Pierre B."/>
            <person name="Chen S."/>
            <person name="Sun C."/>
        </authorList>
    </citation>
    <scope>NUCLEOTIDE SEQUENCE [LARGE SCALE GENOMIC DNA]</scope>
</reference>